<organism evidence="1 2">
    <name type="scientific">Actinokineospora diospyrosa</name>
    <dbReference type="NCBI Taxonomy" id="103728"/>
    <lineage>
        <taxon>Bacteria</taxon>
        <taxon>Bacillati</taxon>
        <taxon>Actinomycetota</taxon>
        <taxon>Actinomycetes</taxon>
        <taxon>Pseudonocardiales</taxon>
        <taxon>Pseudonocardiaceae</taxon>
        <taxon>Actinokineospora</taxon>
    </lineage>
</organism>
<sequence length="183" mass="19198">MSEQTYDWFGVDYQWLTESGCLTLVKDLAEREALLRFGVDVTAARPMTFQDAAAELMASGGGLALALAVAVDGGTLVVEYNQFHGEEPAVLAALSAGTTASSVARTINGTGSFTHAANGSIRTTFPLDHPDRRTGDAPDELLDHLPLPGEDPFVTALALAARVTEVNFDASALQGEFLGGEVA</sequence>
<name>A0ABT1IBI0_9PSEU</name>
<dbReference type="RefSeq" id="WP_301318972.1">
    <property type="nucleotide sequence ID" value="NZ_BAAAVB010000012.1"/>
</dbReference>
<dbReference type="Proteomes" id="UP001205185">
    <property type="component" value="Unassembled WGS sequence"/>
</dbReference>
<evidence type="ECO:0000313" key="1">
    <source>
        <dbReference type="EMBL" id="MCP2269716.1"/>
    </source>
</evidence>
<reference evidence="1 2" key="1">
    <citation type="submission" date="2022-06" db="EMBL/GenBank/DDBJ databases">
        <title>Genomic Encyclopedia of Archaeal and Bacterial Type Strains, Phase II (KMG-II): from individual species to whole genera.</title>
        <authorList>
            <person name="Goeker M."/>
        </authorList>
    </citation>
    <scope>NUCLEOTIDE SEQUENCE [LARGE SCALE GENOMIC DNA]</scope>
    <source>
        <strain evidence="1 2">DSM 44255</strain>
    </source>
</reference>
<protein>
    <submittedName>
        <fullName evidence="1">Uncharacterized protein</fullName>
    </submittedName>
</protein>
<accession>A0ABT1IBI0</accession>
<dbReference type="Pfam" id="PF20062">
    <property type="entry name" value="DUF6461"/>
    <property type="match status" value="1"/>
</dbReference>
<dbReference type="EMBL" id="JAMTCO010000005">
    <property type="protein sequence ID" value="MCP2269716.1"/>
    <property type="molecule type" value="Genomic_DNA"/>
</dbReference>
<gene>
    <name evidence="1" type="ORF">LV75_002205</name>
</gene>
<comment type="caution">
    <text evidence="1">The sequence shown here is derived from an EMBL/GenBank/DDBJ whole genome shotgun (WGS) entry which is preliminary data.</text>
</comment>
<evidence type="ECO:0000313" key="2">
    <source>
        <dbReference type="Proteomes" id="UP001205185"/>
    </source>
</evidence>
<proteinExistence type="predicted"/>
<keyword evidence="2" id="KW-1185">Reference proteome</keyword>
<dbReference type="InterPro" id="IPR045592">
    <property type="entry name" value="DUF6461"/>
</dbReference>